<sequence>MKKLLSLLVVLLAIVTLVACGGEKYEIAMITDTGDIDDGSFNQGTWEGIKDYAKENNKTHKYYKPAGETDTDYLTSIDLAVAGGAKIILTPGFYFEVPVYQAQAKYPNVKFVILDGAPKKSSNDSATVGANTLSIFFKEQEAGFLAGYASVKEGFSKLGFMGGIAVPAVRSFGVGFIAGAYYAAKEKALSDFSFKAENYDYLGTFNPSDAYKSKASSWYSGGVEVIHAAAGGAGSSVMSAAKEASKWVIGVDSDQADDSDSVLTSALKKVGEAAIKALGAFYKDEFPGGMTWRLDVHDKAVGLPMETSRFENFTVAQYNKILKKVEENIIVPNSGTELKTFIEGLDYTVDPQLITKIG</sequence>
<dbReference type="Pfam" id="PF02608">
    <property type="entry name" value="Bmp"/>
    <property type="match status" value="1"/>
</dbReference>
<accession>U4KL32</accession>
<evidence type="ECO:0000313" key="9">
    <source>
        <dbReference type="Proteomes" id="UP000032740"/>
    </source>
</evidence>
<organism evidence="8 9">
    <name type="scientific">Alteracholeplasma palmae (strain ATCC 49389 / J233)</name>
    <name type="common">Acholeplasma palmae</name>
    <dbReference type="NCBI Taxonomy" id="1318466"/>
    <lineage>
        <taxon>Bacteria</taxon>
        <taxon>Bacillati</taxon>
        <taxon>Mycoplasmatota</taxon>
        <taxon>Mollicutes</taxon>
        <taxon>Acholeplasmatales</taxon>
        <taxon>Acholeplasmataceae</taxon>
        <taxon>Acholeplasma</taxon>
    </lineage>
</organism>
<feature type="domain" description="ABC transporter substrate-binding protein PnrA-like" evidence="7">
    <location>
        <begin position="28"/>
        <end position="332"/>
    </location>
</feature>
<dbReference type="Gene3D" id="3.40.50.2300">
    <property type="match status" value="2"/>
</dbReference>
<evidence type="ECO:0000313" key="8">
    <source>
        <dbReference type="EMBL" id="CCV64428.1"/>
    </source>
</evidence>
<dbReference type="InterPro" id="IPR028082">
    <property type="entry name" value="Peripla_BP_I"/>
</dbReference>
<evidence type="ECO:0000259" key="7">
    <source>
        <dbReference type="Pfam" id="PF02608"/>
    </source>
</evidence>
<keyword evidence="5" id="KW-0472">Membrane</keyword>
<dbReference type="RefSeq" id="WP_026659621.1">
    <property type="nucleotide sequence ID" value="NC_022538.1"/>
</dbReference>
<dbReference type="OrthoDB" id="9769871at2"/>
<gene>
    <name evidence="8" type="ORF">BN85408510</name>
</gene>
<evidence type="ECO:0000256" key="6">
    <source>
        <dbReference type="ARBA" id="ARBA00023288"/>
    </source>
</evidence>
<comment type="subcellular location">
    <subcellularLocation>
        <location evidence="1">Cell membrane</location>
        <topology evidence="1">Lipid-anchor</topology>
    </subcellularLocation>
</comment>
<dbReference type="KEGG" id="apal:BN85408510"/>
<evidence type="ECO:0000256" key="4">
    <source>
        <dbReference type="ARBA" id="ARBA00022729"/>
    </source>
</evidence>
<keyword evidence="3" id="KW-1003">Cell membrane</keyword>
<reference evidence="8 9" key="1">
    <citation type="journal article" date="2013" name="J. Mol. Microbiol. Biotechnol.">
        <title>Analysis of the Complete Genomes of Acholeplasma brassicae , A. palmae and A. laidlawii and Their Comparison to the Obligate Parasites from ' Candidatus Phytoplasma'.</title>
        <authorList>
            <person name="Kube M."/>
            <person name="Siewert C."/>
            <person name="Migdoll A.M."/>
            <person name="Duduk B."/>
            <person name="Holz S."/>
            <person name="Rabus R."/>
            <person name="Seemuller E."/>
            <person name="Mitrovic J."/>
            <person name="Muller I."/>
            <person name="Buttner C."/>
            <person name="Reinhardt R."/>
        </authorList>
    </citation>
    <scope>NUCLEOTIDE SEQUENCE [LARGE SCALE GENOMIC DNA]</scope>
    <source>
        <strain evidence="8 9">J233</strain>
    </source>
</reference>
<keyword evidence="9" id="KW-1185">Reference proteome</keyword>
<evidence type="ECO:0000256" key="1">
    <source>
        <dbReference type="ARBA" id="ARBA00004193"/>
    </source>
</evidence>
<name>U4KL32_ALTPJ</name>
<dbReference type="EMBL" id="FO681347">
    <property type="protein sequence ID" value="CCV64428.1"/>
    <property type="molecule type" value="Genomic_DNA"/>
</dbReference>
<evidence type="ECO:0000256" key="2">
    <source>
        <dbReference type="ARBA" id="ARBA00008610"/>
    </source>
</evidence>
<dbReference type="CDD" id="cd06354">
    <property type="entry name" value="PBP1_PrnA-like"/>
    <property type="match status" value="1"/>
</dbReference>
<dbReference type="STRING" id="1318466.BN85408510"/>
<dbReference type="HOGENOM" id="CLU_038813_0_2_14"/>
<dbReference type="AlphaFoldDB" id="U4KL32"/>
<proteinExistence type="inferred from homology"/>
<dbReference type="PANTHER" id="PTHR34296:SF2">
    <property type="entry name" value="ABC TRANSPORTER GUANOSINE-BINDING PROTEIN NUPN"/>
    <property type="match status" value="1"/>
</dbReference>
<dbReference type="GO" id="GO:0005886">
    <property type="term" value="C:plasma membrane"/>
    <property type="evidence" value="ECO:0007669"/>
    <property type="project" value="UniProtKB-SubCell"/>
</dbReference>
<dbReference type="InterPro" id="IPR003760">
    <property type="entry name" value="PnrA-like"/>
</dbReference>
<dbReference type="InterPro" id="IPR050957">
    <property type="entry name" value="BMP_lipoprotein"/>
</dbReference>
<dbReference type="SUPFAM" id="SSF53822">
    <property type="entry name" value="Periplasmic binding protein-like I"/>
    <property type="match status" value="1"/>
</dbReference>
<keyword evidence="6 8" id="KW-0449">Lipoprotein</keyword>
<dbReference type="Proteomes" id="UP000032740">
    <property type="component" value="Chromosome"/>
</dbReference>
<evidence type="ECO:0000256" key="5">
    <source>
        <dbReference type="ARBA" id="ARBA00023136"/>
    </source>
</evidence>
<dbReference type="PANTHER" id="PTHR34296">
    <property type="entry name" value="TRANSCRIPTIONAL ACTIVATOR PROTEIN MED"/>
    <property type="match status" value="1"/>
</dbReference>
<evidence type="ECO:0000256" key="3">
    <source>
        <dbReference type="ARBA" id="ARBA00022475"/>
    </source>
</evidence>
<dbReference type="PROSITE" id="PS51257">
    <property type="entry name" value="PROKAR_LIPOPROTEIN"/>
    <property type="match status" value="1"/>
</dbReference>
<comment type="similarity">
    <text evidence="2">Belongs to the BMP lipoprotein family.</text>
</comment>
<protein>
    <submittedName>
        <fullName evidence="8">Predicted basic membrane lipoprotein</fullName>
    </submittedName>
</protein>
<keyword evidence="4" id="KW-0732">Signal</keyword>